<keyword evidence="3" id="KW-1185">Reference proteome</keyword>
<dbReference type="OMA" id="PMRKLSM"/>
<gene>
    <name evidence="2" type="ORF">RchiOBHm_Chr4g0398461</name>
</gene>
<dbReference type="Proteomes" id="UP000238479">
    <property type="component" value="Chromosome 4"/>
</dbReference>
<feature type="signal peptide" evidence="1">
    <location>
        <begin position="1"/>
        <end position="20"/>
    </location>
</feature>
<dbReference type="AlphaFoldDB" id="A0A2P6QSB3"/>
<dbReference type="EMBL" id="PDCK01000042">
    <property type="protein sequence ID" value="PRQ37064.1"/>
    <property type="molecule type" value="Genomic_DNA"/>
</dbReference>
<accession>A0A2P6QSB3</accession>
<name>A0A2P6QSB3_ROSCH</name>
<evidence type="ECO:0008006" key="4">
    <source>
        <dbReference type="Google" id="ProtNLM"/>
    </source>
</evidence>
<feature type="chain" id="PRO_5015179878" description="Encoded peptide" evidence="1">
    <location>
        <begin position="21"/>
        <end position="109"/>
    </location>
</feature>
<evidence type="ECO:0000313" key="2">
    <source>
        <dbReference type="EMBL" id="PRQ37064.1"/>
    </source>
</evidence>
<comment type="caution">
    <text evidence="2">The sequence shown here is derived from an EMBL/GenBank/DDBJ whole genome shotgun (WGS) entry which is preliminary data.</text>
</comment>
<dbReference type="Gramene" id="PRQ37064">
    <property type="protein sequence ID" value="PRQ37064"/>
    <property type="gene ID" value="RchiOBHm_Chr4g0398461"/>
</dbReference>
<evidence type="ECO:0000256" key="1">
    <source>
        <dbReference type="SAM" id="SignalP"/>
    </source>
</evidence>
<reference evidence="2 3" key="1">
    <citation type="journal article" date="2018" name="Nat. Genet.">
        <title>The Rosa genome provides new insights in the design of modern roses.</title>
        <authorList>
            <person name="Bendahmane M."/>
        </authorList>
    </citation>
    <scope>NUCLEOTIDE SEQUENCE [LARGE SCALE GENOMIC DNA]</scope>
    <source>
        <strain evidence="3">cv. Old Blush</strain>
    </source>
</reference>
<sequence length="109" mass="12238">MKSLHIVLFCFLITVLYLSSHNMSSSSLSLSILPGRQPMRKLSMSLTNKKHENPKIKVIDGDSETSMVQENPVSNKYASINSNIDDIVYQIDYHGVTTHPTPTPRHSKP</sequence>
<protein>
    <recommendedName>
        <fullName evidence="4">Encoded peptide</fullName>
    </recommendedName>
</protein>
<proteinExistence type="predicted"/>
<keyword evidence="1" id="KW-0732">Signal</keyword>
<evidence type="ECO:0000313" key="3">
    <source>
        <dbReference type="Proteomes" id="UP000238479"/>
    </source>
</evidence>
<organism evidence="2 3">
    <name type="scientific">Rosa chinensis</name>
    <name type="common">China rose</name>
    <dbReference type="NCBI Taxonomy" id="74649"/>
    <lineage>
        <taxon>Eukaryota</taxon>
        <taxon>Viridiplantae</taxon>
        <taxon>Streptophyta</taxon>
        <taxon>Embryophyta</taxon>
        <taxon>Tracheophyta</taxon>
        <taxon>Spermatophyta</taxon>
        <taxon>Magnoliopsida</taxon>
        <taxon>eudicotyledons</taxon>
        <taxon>Gunneridae</taxon>
        <taxon>Pentapetalae</taxon>
        <taxon>rosids</taxon>
        <taxon>fabids</taxon>
        <taxon>Rosales</taxon>
        <taxon>Rosaceae</taxon>
        <taxon>Rosoideae</taxon>
        <taxon>Rosoideae incertae sedis</taxon>
        <taxon>Rosa</taxon>
    </lineage>
</organism>